<dbReference type="Gene3D" id="3.40.50.1820">
    <property type="entry name" value="alpha/beta hydrolase"/>
    <property type="match status" value="1"/>
</dbReference>
<dbReference type="Pfam" id="PF00975">
    <property type="entry name" value="Thioesterase"/>
    <property type="match status" value="1"/>
</dbReference>
<keyword evidence="7" id="KW-1185">Reference proteome</keyword>
<gene>
    <name evidence="6" type="ORF">SM611_03995</name>
</gene>
<dbReference type="InterPro" id="IPR001031">
    <property type="entry name" value="Thioesterase"/>
</dbReference>
<evidence type="ECO:0000256" key="4">
    <source>
        <dbReference type="SAM" id="MobiDB-lite"/>
    </source>
</evidence>
<dbReference type="InterPro" id="IPR038020">
    <property type="entry name" value="MbtH-like_sf"/>
</dbReference>
<dbReference type="InterPro" id="IPR020845">
    <property type="entry name" value="AMP-binding_CS"/>
</dbReference>
<feature type="domain" description="Carrier" evidence="5">
    <location>
        <begin position="787"/>
        <end position="861"/>
    </location>
</feature>
<dbReference type="SUPFAM" id="SSF47336">
    <property type="entry name" value="ACP-like"/>
    <property type="match status" value="1"/>
</dbReference>
<dbReference type="SUPFAM" id="SSF53474">
    <property type="entry name" value="alpha/beta-Hydrolases"/>
    <property type="match status" value="1"/>
</dbReference>
<dbReference type="InterPro" id="IPR023213">
    <property type="entry name" value="CAT-like_dom_sf"/>
</dbReference>
<accession>A0ABV4Q5X3</accession>
<dbReference type="Pfam" id="PF00668">
    <property type="entry name" value="Condensation"/>
    <property type="match status" value="1"/>
</dbReference>
<dbReference type="Gene3D" id="3.90.820.10">
    <property type="entry name" value="Structural Genomics, Unknown Function 30-nov-00 1gh9 Mol_id"/>
    <property type="match status" value="1"/>
</dbReference>
<dbReference type="Gene3D" id="3.30.559.10">
    <property type="entry name" value="Chloramphenicol acetyltransferase-like domain"/>
    <property type="match status" value="1"/>
</dbReference>
<dbReference type="InterPro" id="IPR010071">
    <property type="entry name" value="AA_adenyl_dom"/>
</dbReference>
<dbReference type="Gene3D" id="3.30.300.30">
    <property type="match status" value="2"/>
</dbReference>
<dbReference type="PROSITE" id="PS00012">
    <property type="entry name" value="PHOSPHOPANTETHEINE"/>
    <property type="match status" value="1"/>
</dbReference>
<dbReference type="PROSITE" id="PS00455">
    <property type="entry name" value="AMP_BINDING"/>
    <property type="match status" value="2"/>
</dbReference>
<sequence length="2136" mass="226078">MPAEDCQVVVNARGQYSVMPAGRPSPAGWAAVDVRGPRTACLDWIEAAARRASPGRPPAAGPSSNSPDPSTGQVDPPGPADLPMDRPKCLLGSAGYGRVERLLPGDLLDAVRELAGELRLPTETVFTAAVHVLLSRLSGDSAVSVGFSHDGWLPATRLDLSTVRDGRSAVRQTGAETAAARMRRRAPADGLTVRFAVGAVPAAQPLELVFRLEKRLLTVEYDRAMFDKATVAGFARNAENLLRGMATAPDAPVEALPLLDAVEAAAAVAAGSRVPLRPPPDTVPDLFAAVAAVHADRPALEGEDLSLTYAELAHMSAVVADRLRDRGVGAGDVVAVHAGRSARVMVLLLAILRVGAAFLPLDPDHPAKRRARMVADAAPALLVADEHSAPPEGPRRTTLDALTSEALLAASAEPAPGPAPSSAAYVIFTSGSTGDPKGVCNIHTGLANRLLWMQDAYPIGPDDAVLQKTPLTFDVSVWEVFWPLITGARLVVARREGHRDPAYLGHVIRSSGVTVVHFVPSMLQAMLRSGELADTPSVRHVICSGEALSPQLRAQFFETCRARLHNLYGPTEAAIDVTSYDCSPDRDPDSVPIGAPISGVSVHVLGPRLEPLPPGVVGEIYIGGHGLARGYAGKPGLTAERFVADPHGAPGDRLYRTGDLGRRRRDGLVEFLGRADHQMALHGFRIEPGEIEAVATAVPGVSRAVVLPRSADSGGTVLVGFVESEESDRAALLETVRETVRETLPEYMRPNVWHVLPELPTLDSGKTDRAALLSLGTPAPATVTPDRPWTEREGRLAEVWQEVLGAPPEGLDTDFFQAGGDSILSIEFAASAQGAGLAVSAADLADSPTLRGLAETAVPVPAESAPDPQPFELLTDAQRSALPAGVEDAYPLSAVLAGLVHASETDPGYRVYTTTLTLRGDFDETRFRGAVDALVRRTPFLRTSVDITLPGGPVQIVHPTVPDAVVVTDLRGHRDAEAEFARHAAGRERRRFDWALPPLFALDVHRMTDEEFRLTLTEPMLDGWSVTVALATLLELYLDPDEVVLPAPDEPAIHARHLREEERALGDDRARARWARIVADAPVLPQAPDAVEGVRRKVVPVDSATSARLLRLAAELGVPLRSVLLAAHVQVVALVCGRTEVVTGVMAHGRPERPGGARTIGMFLNTMPLRVPVAAGTHRDLVRAVHARHLAALRDRHLPYARMLRDGGLTRPLDTVFNFTHFQPYRRWTGSGPLRIVGIEATDQTYHPLTAQFRQDVLTGEVGLTLEFTGSVFPEWRIDQVTGLYAAALDRLVADPDAPVNPLDRLLGPVPWGSGPAEAEDADLYGLFTAQAARTPDAVALEYEDVRFTYRDLEDTAGALAAKLSARGVRPGSVVALCLPRSPGYVAAVLAVLRAGAAYLPLDAAHPVERRESILSAAGPAAVMAPETGSFSIPHVPVPVLPLRADQDAPPGCPPPTGGGGRPAVVVFTSGSTGRPKGVVLGHGAIANRLRWSAASAPAGPDEVFLLRTPVTFVDAIAELFDGLVRGVPTRILPDGVTDPADLVSLIRDAKITRVTIVPTLLRELLRLDRAGDLGGVRIWQLSGEPLGHDLAQMLHARFPGVVIRNLYGSTEVCADVTVHTVTGEDTAPVPIGRALPGVRIDVVHEDGGRVPAGTPGEIMVGGVALADGYLEDPRLTADHFLPAPYGHGARWFRTGDLAIVRPDGVLHLLGRRDRQLKVRGVRIEPAEVEAVLMAHPGVLDALVTQRRRNGRGLLVAHVLAVDPGLGRALREHAAARLHGAAVPDVVAVVDHWPRLPSGKIDVAALPVPVEGEPGPASATALERDIAALWSARFGEAPAGPDLIALGANSLDVMLLAGALSRHFAVPVAAADLWARPTVREQAQLVDELRNTPRGPRLTALATGGESVTLVILPYAGGEAGAYRPLADAIAGAGLPVRVLGLEPGGDADPARLAAEIRAAATGPIALLGHCAGAPVAVATALALDESGDAPVHVFALAYILDSTDPDRCTATRIAAGPDTAVVQWLTECGGLDLTGLAEDERRGLVRAFRADSVHADAVLLTLLRSRRRLGCPLTVIYAEDDKVIAGTTRYARRWDLLAEHVRIVSTGHGGHHLHVTRPKFLTEAIAAAVSEAGCG</sequence>
<dbReference type="InterPro" id="IPR036736">
    <property type="entry name" value="ACP-like_sf"/>
</dbReference>
<dbReference type="PANTHER" id="PTHR45527:SF1">
    <property type="entry name" value="FATTY ACID SYNTHASE"/>
    <property type="match status" value="1"/>
</dbReference>
<comment type="cofactor">
    <cofactor evidence="1">
        <name>pantetheine 4'-phosphate</name>
        <dbReference type="ChEBI" id="CHEBI:47942"/>
    </cofactor>
</comment>
<evidence type="ECO:0000256" key="3">
    <source>
        <dbReference type="ARBA" id="ARBA00022553"/>
    </source>
</evidence>
<evidence type="ECO:0000256" key="1">
    <source>
        <dbReference type="ARBA" id="ARBA00001957"/>
    </source>
</evidence>
<dbReference type="InterPro" id="IPR000873">
    <property type="entry name" value="AMP-dep_synth/lig_dom"/>
</dbReference>
<dbReference type="RefSeq" id="WP_371947426.1">
    <property type="nucleotide sequence ID" value="NZ_JAXCEI010000002.1"/>
</dbReference>
<feature type="region of interest" description="Disordered" evidence="4">
    <location>
        <begin position="51"/>
        <end position="87"/>
    </location>
</feature>
<feature type="domain" description="Carrier" evidence="5">
    <location>
        <begin position="1817"/>
        <end position="1890"/>
    </location>
</feature>
<dbReference type="Pfam" id="PF00550">
    <property type="entry name" value="PP-binding"/>
    <property type="match status" value="2"/>
</dbReference>
<dbReference type="Pfam" id="PF00501">
    <property type="entry name" value="AMP-binding"/>
    <property type="match status" value="2"/>
</dbReference>
<dbReference type="InterPro" id="IPR001242">
    <property type="entry name" value="Condensation_dom"/>
</dbReference>
<dbReference type="EMBL" id="JAXCEI010000002">
    <property type="protein sequence ID" value="MFA1538081.1"/>
    <property type="molecule type" value="Genomic_DNA"/>
</dbReference>
<dbReference type="Pfam" id="PF13193">
    <property type="entry name" value="AMP-binding_C"/>
    <property type="match status" value="2"/>
</dbReference>
<dbReference type="SUPFAM" id="SSF56801">
    <property type="entry name" value="Acetyl-CoA synthetase-like"/>
    <property type="match status" value="2"/>
</dbReference>
<dbReference type="InterPro" id="IPR005153">
    <property type="entry name" value="MbtH-like_dom"/>
</dbReference>
<dbReference type="Gene3D" id="3.40.50.12780">
    <property type="entry name" value="N-terminal domain of ligase-like"/>
    <property type="match status" value="2"/>
</dbReference>
<reference evidence="6 7" key="1">
    <citation type="submission" date="2023-11" db="EMBL/GenBank/DDBJ databases">
        <title>Actinomadura monticuli sp. nov., isolated from volcanic ash.</title>
        <authorList>
            <person name="Lee S.D."/>
            <person name="Yang H."/>
            <person name="Kim I.S."/>
        </authorList>
    </citation>
    <scope>NUCLEOTIDE SEQUENCE [LARGE SCALE GENOMIC DNA]</scope>
    <source>
        <strain evidence="6 7">DLS-62</strain>
    </source>
</reference>
<dbReference type="InterPro" id="IPR042099">
    <property type="entry name" value="ANL_N_sf"/>
</dbReference>
<dbReference type="SMART" id="SM00823">
    <property type="entry name" value="PKS_PP"/>
    <property type="match status" value="2"/>
</dbReference>
<evidence type="ECO:0000313" key="6">
    <source>
        <dbReference type="EMBL" id="MFA1538081.1"/>
    </source>
</evidence>
<dbReference type="Gene3D" id="1.10.1200.10">
    <property type="entry name" value="ACP-like"/>
    <property type="match status" value="2"/>
</dbReference>
<dbReference type="PROSITE" id="PS50075">
    <property type="entry name" value="CARRIER"/>
    <property type="match status" value="2"/>
</dbReference>
<dbReference type="NCBIfam" id="TIGR01733">
    <property type="entry name" value="AA-adenyl-dom"/>
    <property type="match status" value="2"/>
</dbReference>
<keyword evidence="2" id="KW-0596">Phosphopantetheine</keyword>
<dbReference type="InterPro" id="IPR025110">
    <property type="entry name" value="AMP-bd_C"/>
</dbReference>
<dbReference type="CDD" id="cd05930">
    <property type="entry name" value="A_NRPS"/>
    <property type="match status" value="1"/>
</dbReference>
<keyword evidence="3" id="KW-0597">Phosphoprotein</keyword>
<dbReference type="InterPro" id="IPR006162">
    <property type="entry name" value="Ppantetheine_attach_site"/>
</dbReference>
<dbReference type="CDD" id="cd17646">
    <property type="entry name" value="A_NRPS_AB3403-like"/>
    <property type="match status" value="1"/>
</dbReference>
<evidence type="ECO:0000259" key="5">
    <source>
        <dbReference type="PROSITE" id="PS50075"/>
    </source>
</evidence>
<dbReference type="Gene3D" id="3.30.559.30">
    <property type="entry name" value="Nonribosomal peptide synthetase, condensation domain"/>
    <property type="match status" value="2"/>
</dbReference>
<name>A0ABV4Q5X3_9ACTN</name>
<dbReference type="InterPro" id="IPR009081">
    <property type="entry name" value="PP-bd_ACP"/>
</dbReference>
<evidence type="ECO:0000313" key="7">
    <source>
        <dbReference type="Proteomes" id="UP001569963"/>
    </source>
</evidence>
<dbReference type="PANTHER" id="PTHR45527">
    <property type="entry name" value="NONRIBOSOMAL PEPTIDE SYNTHETASE"/>
    <property type="match status" value="1"/>
</dbReference>
<dbReference type="SMART" id="SM00923">
    <property type="entry name" value="MbtH"/>
    <property type="match status" value="1"/>
</dbReference>
<comment type="caution">
    <text evidence="6">The sequence shown here is derived from an EMBL/GenBank/DDBJ whole genome shotgun (WGS) entry which is preliminary data.</text>
</comment>
<dbReference type="Proteomes" id="UP001569963">
    <property type="component" value="Unassembled WGS sequence"/>
</dbReference>
<organism evidence="6 7">
    <name type="scientific">Actinomadura monticuli</name>
    <dbReference type="NCBI Taxonomy" id="3097367"/>
    <lineage>
        <taxon>Bacteria</taxon>
        <taxon>Bacillati</taxon>
        <taxon>Actinomycetota</taxon>
        <taxon>Actinomycetes</taxon>
        <taxon>Streptosporangiales</taxon>
        <taxon>Thermomonosporaceae</taxon>
        <taxon>Actinomadura</taxon>
    </lineage>
</organism>
<dbReference type="Pfam" id="PF03621">
    <property type="entry name" value="MbtH"/>
    <property type="match status" value="1"/>
</dbReference>
<dbReference type="SUPFAM" id="SSF160582">
    <property type="entry name" value="MbtH-like"/>
    <property type="match status" value="1"/>
</dbReference>
<proteinExistence type="predicted"/>
<dbReference type="InterPro" id="IPR029058">
    <property type="entry name" value="AB_hydrolase_fold"/>
</dbReference>
<evidence type="ECO:0000256" key="2">
    <source>
        <dbReference type="ARBA" id="ARBA00022450"/>
    </source>
</evidence>
<dbReference type="InterPro" id="IPR020806">
    <property type="entry name" value="PKS_PP-bd"/>
</dbReference>
<feature type="compositionally biased region" description="Low complexity" evidence="4">
    <location>
        <begin position="61"/>
        <end position="70"/>
    </location>
</feature>
<dbReference type="InterPro" id="IPR045851">
    <property type="entry name" value="AMP-bd_C_sf"/>
</dbReference>
<protein>
    <submittedName>
        <fullName evidence="6">Amino acid adenylation domain-containing protein</fullName>
    </submittedName>
</protein>
<dbReference type="SUPFAM" id="SSF52777">
    <property type="entry name" value="CoA-dependent acyltransferases"/>
    <property type="match status" value="3"/>
</dbReference>